<feature type="compositionally biased region" description="Low complexity" evidence="1">
    <location>
        <begin position="1"/>
        <end position="16"/>
    </location>
</feature>
<evidence type="ECO:0000313" key="4">
    <source>
        <dbReference type="Proteomes" id="UP000033924"/>
    </source>
</evidence>
<dbReference type="EMBL" id="JXNU01000003">
    <property type="protein sequence ID" value="KKF35169.1"/>
    <property type="molecule type" value="Genomic_DNA"/>
</dbReference>
<evidence type="ECO:0000313" key="5">
    <source>
        <dbReference type="Proteomes" id="UP000264980"/>
    </source>
</evidence>
<name>A0A0M2K897_9GAMM</name>
<gene>
    <name evidence="2" type="ORF">AV903_10845</name>
    <name evidence="3" type="ORF">SY86_06585</name>
</gene>
<evidence type="ECO:0000313" key="2">
    <source>
        <dbReference type="EMBL" id="AXF76430.1"/>
    </source>
</evidence>
<dbReference type="NCBIfam" id="NF041403">
    <property type="entry name" value="XopAH"/>
    <property type="match status" value="1"/>
</dbReference>
<dbReference type="Pfam" id="PF05394">
    <property type="entry name" value="AvrB_AvrC"/>
    <property type="match status" value="1"/>
</dbReference>
<dbReference type="Proteomes" id="UP000033924">
    <property type="component" value="Unassembled WGS sequence"/>
</dbReference>
<evidence type="ECO:0000313" key="3">
    <source>
        <dbReference type="EMBL" id="KKF35169.1"/>
    </source>
</evidence>
<accession>A0A0M2K897</accession>
<dbReference type="EMBL" id="CP013970">
    <property type="protein sequence ID" value="AXF76430.1"/>
    <property type="molecule type" value="Genomic_DNA"/>
</dbReference>
<dbReference type="SUPFAM" id="SSF103383">
    <property type="entry name" value="Antivirulence factor"/>
    <property type="match status" value="1"/>
</dbReference>
<proteinExistence type="predicted"/>
<evidence type="ECO:0000256" key="1">
    <source>
        <dbReference type="SAM" id="MobiDB-lite"/>
    </source>
</evidence>
<sequence length="313" mass="35829">MGCVSSKQTSSVDSSQRYQQSVAEEYETSHTGQTSPRVPRYGELPGPSPSQQSLLNYYQQSLIGVARWPDPKYNNETFPQQQEYGRAFWHGTRNAGAEIAEGSINSFSQLWNRARQWRQSITEAHDYDLFGKQRYEGDVNKTPLKGRYEYLLERYKDRNDGEVSDYGDISFSDFTLREALNNREIELSRVSIGKNNTFYEGSSETKNLNFISHTNPIYHPAILDHVEELYKEAIKAERSDSDVLNILGETHWWLANAMLDERGSAAKAEFCVRAIAQARGMDLPPMKHGIVPDIEAMSTSRNEFVENYSSFFE</sequence>
<protein>
    <submittedName>
        <fullName evidence="2">Type III effector</fullName>
    </submittedName>
</protein>
<dbReference type="Proteomes" id="UP000264980">
    <property type="component" value="Chromosome"/>
</dbReference>
<dbReference type="PATRIC" id="fig|65700.7.peg.1668"/>
<dbReference type="InterPro" id="IPR008798">
    <property type="entry name" value="Avirulence_B/C"/>
</dbReference>
<dbReference type="Gene3D" id="1.10.3290.20">
    <property type="match status" value="2"/>
</dbReference>
<reference evidence="2 5" key="2">
    <citation type="submission" date="2016-01" db="EMBL/GenBank/DDBJ databases">
        <authorList>
            <person name="Oliw E.H."/>
        </authorList>
    </citation>
    <scope>NUCLEOTIDE SEQUENCE [LARGE SCALE GENOMIC DNA]</scope>
    <source>
        <strain evidence="2 5">MDcuke</strain>
    </source>
</reference>
<dbReference type="InterPro" id="IPR053495">
    <property type="entry name" value="AvrB/C-like"/>
</dbReference>
<dbReference type="InterPro" id="IPR036231">
    <property type="entry name" value="Avirulence_B/C_sf"/>
</dbReference>
<keyword evidence="4" id="KW-1185">Reference proteome</keyword>
<reference evidence="3 4" key="1">
    <citation type="submission" date="2015-01" db="EMBL/GenBank/DDBJ databases">
        <title>Erwinia tracheiphila.</title>
        <authorList>
            <person name="Shapiro L.R."/>
        </authorList>
    </citation>
    <scope>NUCLEOTIDE SEQUENCE [LARGE SCALE GENOMIC DNA]</scope>
    <source>
        <strain evidence="3 4">BuffGH</strain>
    </source>
</reference>
<dbReference type="RefSeq" id="WP_016189919.1">
    <property type="nucleotide sequence ID" value="NZ_CP013970.1"/>
</dbReference>
<feature type="region of interest" description="Disordered" evidence="1">
    <location>
        <begin position="1"/>
        <end position="50"/>
    </location>
</feature>
<organism evidence="3 4">
    <name type="scientific">Erwinia tracheiphila</name>
    <dbReference type="NCBI Taxonomy" id="65700"/>
    <lineage>
        <taxon>Bacteria</taxon>
        <taxon>Pseudomonadati</taxon>
        <taxon>Pseudomonadota</taxon>
        <taxon>Gammaproteobacteria</taxon>
        <taxon>Enterobacterales</taxon>
        <taxon>Erwiniaceae</taxon>
        <taxon>Erwinia</taxon>
    </lineage>
</organism>
<dbReference type="AlphaFoldDB" id="A0A0M2K897"/>